<gene>
    <name evidence="2" type="ORF">UFOPK1826_00978</name>
    <name evidence="3" type="ORF">UFOPK2292_00984</name>
    <name evidence="4" type="ORF">UFOPK4020_00655</name>
</gene>
<dbReference type="EMBL" id="CAEZUN010000119">
    <property type="protein sequence ID" value="CAB4605711.1"/>
    <property type="molecule type" value="Genomic_DNA"/>
</dbReference>
<sequence>MLLLPPPSQAQTKAAGSLTKPWVNAVVISQLLIAGSLLTLTFSARAIGKPTWWLGSLHDPAFFLLWFLPFIAPIAMLVTVVKFSRFLPYIGLASTLFLVAISISDISRTPGIALGEIAMAVCMALTTIAALAGRRRSISTGI</sequence>
<proteinExistence type="predicted"/>
<reference evidence="2" key="1">
    <citation type="submission" date="2020-05" db="EMBL/GenBank/DDBJ databases">
        <authorList>
            <person name="Chiriac C."/>
            <person name="Salcher M."/>
            <person name="Ghai R."/>
            <person name="Kavagutti S V."/>
        </authorList>
    </citation>
    <scope>NUCLEOTIDE SEQUENCE</scope>
</reference>
<feature type="transmembrane region" description="Helical" evidence="1">
    <location>
        <begin position="62"/>
        <end position="81"/>
    </location>
</feature>
<feature type="transmembrane region" description="Helical" evidence="1">
    <location>
        <begin position="21"/>
        <end position="42"/>
    </location>
</feature>
<keyword evidence="1" id="KW-1133">Transmembrane helix</keyword>
<dbReference type="AlphaFoldDB" id="A0A6J6GWI8"/>
<feature type="transmembrane region" description="Helical" evidence="1">
    <location>
        <begin position="112"/>
        <end position="132"/>
    </location>
</feature>
<evidence type="ECO:0000313" key="2">
    <source>
        <dbReference type="EMBL" id="CAB4605711.1"/>
    </source>
</evidence>
<feature type="transmembrane region" description="Helical" evidence="1">
    <location>
        <begin position="86"/>
        <end position="106"/>
    </location>
</feature>
<protein>
    <submittedName>
        <fullName evidence="2">Unannotated protein</fullName>
    </submittedName>
</protein>
<dbReference type="EMBL" id="CAEZWU010000150">
    <property type="protein sequence ID" value="CAB4674414.1"/>
    <property type="molecule type" value="Genomic_DNA"/>
</dbReference>
<name>A0A6J6GWI8_9ZZZZ</name>
<keyword evidence="1" id="KW-0812">Transmembrane</keyword>
<evidence type="ECO:0000256" key="1">
    <source>
        <dbReference type="SAM" id="Phobius"/>
    </source>
</evidence>
<keyword evidence="1" id="KW-0472">Membrane</keyword>
<organism evidence="2">
    <name type="scientific">freshwater metagenome</name>
    <dbReference type="NCBI Taxonomy" id="449393"/>
    <lineage>
        <taxon>unclassified sequences</taxon>
        <taxon>metagenomes</taxon>
        <taxon>ecological metagenomes</taxon>
    </lineage>
</organism>
<dbReference type="EMBL" id="CAFBOV010000109">
    <property type="protein sequence ID" value="CAB4998010.1"/>
    <property type="molecule type" value="Genomic_DNA"/>
</dbReference>
<accession>A0A6J6GWI8</accession>
<evidence type="ECO:0000313" key="4">
    <source>
        <dbReference type="EMBL" id="CAB4998010.1"/>
    </source>
</evidence>
<evidence type="ECO:0000313" key="3">
    <source>
        <dbReference type="EMBL" id="CAB4674414.1"/>
    </source>
</evidence>